<organism evidence="1">
    <name type="scientific">marine metagenome</name>
    <dbReference type="NCBI Taxonomy" id="408172"/>
    <lineage>
        <taxon>unclassified sequences</taxon>
        <taxon>metagenomes</taxon>
        <taxon>ecological metagenomes</taxon>
    </lineage>
</organism>
<dbReference type="InterPro" id="IPR033134">
    <property type="entry name" value="Asp/Glu_racemase_AS_2"/>
</dbReference>
<dbReference type="EMBL" id="UINC01181529">
    <property type="protein sequence ID" value="SVD91261.1"/>
    <property type="molecule type" value="Genomic_DNA"/>
</dbReference>
<feature type="non-terminal residue" evidence="1">
    <location>
        <position position="107"/>
    </location>
</feature>
<dbReference type="AlphaFoldDB" id="A0A382Z6Y5"/>
<name>A0A382Z6Y5_9ZZZZ</name>
<gene>
    <name evidence="1" type="ORF">METZ01_LOCUS444115</name>
</gene>
<dbReference type="InterPro" id="IPR001920">
    <property type="entry name" value="Asp/Glu_race"/>
</dbReference>
<evidence type="ECO:0000313" key="1">
    <source>
        <dbReference type="EMBL" id="SVD91261.1"/>
    </source>
</evidence>
<evidence type="ECO:0008006" key="2">
    <source>
        <dbReference type="Google" id="ProtNLM"/>
    </source>
</evidence>
<reference evidence="1" key="1">
    <citation type="submission" date="2018-05" db="EMBL/GenBank/DDBJ databases">
        <authorList>
            <person name="Lanie J.A."/>
            <person name="Ng W.-L."/>
            <person name="Kazmierczak K.M."/>
            <person name="Andrzejewski T.M."/>
            <person name="Davidsen T.M."/>
            <person name="Wayne K.J."/>
            <person name="Tettelin H."/>
            <person name="Glass J.I."/>
            <person name="Rusch D."/>
            <person name="Podicherti R."/>
            <person name="Tsui H.-C.T."/>
            <person name="Winkler M.E."/>
        </authorList>
    </citation>
    <scope>NUCLEOTIDE SEQUENCE</scope>
</reference>
<proteinExistence type="predicted"/>
<dbReference type="GO" id="GO:0016855">
    <property type="term" value="F:racemase and epimerase activity, acting on amino acids and derivatives"/>
    <property type="evidence" value="ECO:0007669"/>
    <property type="project" value="InterPro"/>
</dbReference>
<dbReference type="SUPFAM" id="SSF53681">
    <property type="entry name" value="Aspartate/glutamate racemase"/>
    <property type="match status" value="1"/>
</dbReference>
<protein>
    <recommendedName>
        <fullName evidence="2">Glutamate racemase</fullName>
    </recommendedName>
</protein>
<dbReference type="Gene3D" id="3.40.50.1860">
    <property type="match status" value="1"/>
</dbReference>
<accession>A0A382Z6Y5</accession>
<dbReference type="PROSITE" id="PS00924">
    <property type="entry name" value="ASP_GLU_RACEMASE_2"/>
    <property type="match status" value="1"/>
</dbReference>
<sequence length="107" mass="12110">MKNNGPQKALIAGNSIVRSGIFRKLFAQHGLPIRQRIAQPLSIQIEKGVLSGEKLENDLQRILKPLKNYDSILLACTHYPAIENEIKKHLKPSCQLLDPVDEMVEWV</sequence>